<feature type="transmembrane region" description="Helical" evidence="1">
    <location>
        <begin position="194"/>
        <end position="213"/>
    </location>
</feature>
<comment type="caution">
    <text evidence="3">The sequence shown here is derived from an EMBL/GenBank/DDBJ whole genome shotgun (WGS) entry which is preliminary data.</text>
</comment>
<sequence>MDILWAALGDILSPGNFGLLLGGVVLGLVVGVIPGIGGLFGLTLLVPLTYTLDPVAAFALLLGMASVTTTSDTIPAVLIGVPGTVGSAATVLDGHALAKQGQSARALGAAYSASMIGGLFGAVLLSLALPVMRPLVLMLNYGDLLAITIFGLTLVAMLSGQDQLKGLLAACLGALVACVGLDPHAGEERWTFDLLYLWDGIPVALVFLGIFGIPELASILNRGGVSQEAEGQDRTRLRQGIGDTLRNWRLVLRSGGIGACLGALPGVGVTVIEWIAYGDAARKRKPHEAEFGTGNIRGVIAPESANNAKEGGALLPTLAFGIPGSATMSILLGAFALHGIVPGPRMLDDHAPLVITMILTIAIANLVATGACLGLTPLLARIARVRGTTLVPVAMVFVVFGAYQLHKDVMDLLFLLIFGALGIMLRGLGWSRPAFALGFVLGHNLESFFFLSYQISGWTWLSQPLVVLFLAVAVALVARQILKGFRARAGRTRVPPKRADLAFLILLAFVFAAGLISLRTLPFSAMIFPTATSALALSLSLILIGRSLLWWKKPREITAWAIGGDIKFIALVCLLSALLLAFGHLTGTAAFLLIIAAIYRYRLPHLAGIMVGVLAALWFLFDLLVPQTWPAPLLF</sequence>
<feature type="transmembrane region" description="Helical" evidence="1">
    <location>
        <begin position="566"/>
        <end position="599"/>
    </location>
</feature>
<feature type="transmembrane region" description="Helical" evidence="1">
    <location>
        <begin position="435"/>
        <end position="455"/>
    </location>
</feature>
<dbReference type="AlphaFoldDB" id="A0A074JN46"/>
<evidence type="ECO:0000313" key="4">
    <source>
        <dbReference type="Proteomes" id="UP000027432"/>
    </source>
</evidence>
<feature type="transmembrane region" description="Helical" evidence="1">
    <location>
        <begin position="499"/>
        <end position="517"/>
    </location>
</feature>
<dbReference type="Pfam" id="PF01970">
    <property type="entry name" value="TctA"/>
    <property type="match status" value="1"/>
</dbReference>
<dbReference type="EMBL" id="AUND01000041">
    <property type="protein sequence ID" value="KEO50802.1"/>
    <property type="molecule type" value="Genomic_DNA"/>
</dbReference>
<feature type="domain" description="DUF112" evidence="2">
    <location>
        <begin position="19"/>
        <end position="435"/>
    </location>
</feature>
<organism evidence="3 4">
    <name type="scientific">Thioclava pacifica DSM 10166</name>
    <dbReference type="NCBI Taxonomy" id="1353537"/>
    <lineage>
        <taxon>Bacteria</taxon>
        <taxon>Pseudomonadati</taxon>
        <taxon>Pseudomonadota</taxon>
        <taxon>Alphaproteobacteria</taxon>
        <taxon>Rhodobacterales</taxon>
        <taxon>Paracoccaceae</taxon>
        <taxon>Thioclava</taxon>
    </lineage>
</organism>
<dbReference type="STRING" id="1353537.TP2_14335"/>
<protein>
    <recommendedName>
        <fullName evidence="2">DUF112 domain-containing protein</fullName>
    </recommendedName>
</protein>
<keyword evidence="4" id="KW-1185">Reference proteome</keyword>
<accession>A0A074JN46</accession>
<gene>
    <name evidence="3" type="ORF">TP2_14335</name>
</gene>
<feature type="transmembrane region" description="Helical" evidence="1">
    <location>
        <begin position="256"/>
        <end position="277"/>
    </location>
</feature>
<feature type="transmembrane region" description="Helical" evidence="1">
    <location>
        <begin position="164"/>
        <end position="182"/>
    </location>
</feature>
<dbReference type="Proteomes" id="UP000027432">
    <property type="component" value="Unassembled WGS sequence"/>
</dbReference>
<keyword evidence="1" id="KW-1133">Transmembrane helix</keyword>
<dbReference type="PANTHER" id="PTHR35342">
    <property type="entry name" value="TRICARBOXYLIC TRANSPORT PROTEIN"/>
    <property type="match status" value="1"/>
</dbReference>
<dbReference type="RefSeq" id="WP_038079987.1">
    <property type="nucleotide sequence ID" value="NZ_AUND01000041.1"/>
</dbReference>
<proteinExistence type="predicted"/>
<evidence type="ECO:0000256" key="1">
    <source>
        <dbReference type="SAM" id="Phobius"/>
    </source>
</evidence>
<feature type="transmembrane region" description="Helical" evidence="1">
    <location>
        <begin position="109"/>
        <end position="129"/>
    </location>
</feature>
<feature type="transmembrane region" description="Helical" evidence="1">
    <location>
        <begin position="318"/>
        <end position="341"/>
    </location>
</feature>
<feature type="transmembrane region" description="Helical" evidence="1">
    <location>
        <begin position="353"/>
        <end position="375"/>
    </location>
</feature>
<keyword evidence="1" id="KW-0812">Transmembrane</keyword>
<evidence type="ECO:0000313" key="3">
    <source>
        <dbReference type="EMBL" id="KEO50802.1"/>
    </source>
</evidence>
<dbReference type="InterPro" id="IPR002823">
    <property type="entry name" value="DUF112_TM"/>
</dbReference>
<feature type="transmembrane region" description="Helical" evidence="1">
    <location>
        <begin position="141"/>
        <end position="158"/>
    </location>
</feature>
<dbReference type="OrthoDB" id="9791872at2"/>
<keyword evidence="1" id="KW-0472">Membrane</keyword>
<evidence type="ECO:0000259" key="2">
    <source>
        <dbReference type="Pfam" id="PF01970"/>
    </source>
</evidence>
<feature type="transmembrane region" description="Helical" evidence="1">
    <location>
        <begin position="412"/>
        <end position="428"/>
    </location>
</feature>
<feature type="transmembrane region" description="Helical" evidence="1">
    <location>
        <begin position="461"/>
        <end position="478"/>
    </location>
</feature>
<name>A0A074JN46_9RHOB</name>
<feature type="transmembrane region" description="Helical" evidence="1">
    <location>
        <begin position="605"/>
        <end position="625"/>
    </location>
</feature>
<dbReference type="PANTHER" id="PTHR35342:SF5">
    <property type="entry name" value="TRICARBOXYLIC TRANSPORT PROTEIN"/>
    <property type="match status" value="1"/>
</dbReference>
<dbReference type="eggNOG" id="COG3333">
    <property type="taxonomic scope" value="Bacteria"/>
</dbReference>
<feature type="transmembrane region" description="Helical" evidence="1">
    <location>
        <begin position="387"/>
        <end position="406"/>
    </location>
</feature>
<feature type="transmembrane region" description="Helical" evidence="1">
    <location>
        <begin position="523"/>
        <end position="545"/>
    </location>
</feature>
<reference evidence="3 4" key="1">
    <citation type="submission" date="2013-07" db="EMBL/GenBank/DDBJ databases">
        <title>Thioclava pacifica DSM 10166 Genome Sequencing.</title>
        <authorList>
            <person name="Lai Q."/>
            <person name="Shao Z."/>
        </authorList>
    </citation>
    <scope>NUCLEOTIDE SEQUENCE [LARGE SCALE GENOMIC DNA]</scope>
    <source>
        <strain evidence="3 4">DSM 10166</strain>
    </source>
</reference>
<feature type="transmembrane region" description="Helical" evidence="1">
    <location>
        <begin position="20"/>
        <end position="46"/>
    </location>
</feature>